<dbReference type="GeneID" id="94847814"/>
<name>A0A1J4J3Y5_9EUKA</name>
<reference evidence="1" key="1">
    <citation type="submission" date="2016-10" db="EMBL/GenBank/DDBJ databases">
        <authorList>
            <person name="Benchimol M."/>
            <person name="Almeida L.G."/>
            <person name="Vasconcelos A.T."/>
            <person name="Perreira-Neves A."/>
            <person name="Rosa I.A."/>
            <person name="Tasca T."/>
            <person name="Bogo M.R."/>
            <person name="de Souza W."/>
        </authorList>
    </citation>
    <scope>NUCLEOTIDE SEQUENCE [LARGE SCALE GENOMIC DNA]</scope>
    <source>
        <strain evidence="1">K</strain>
    </source>
</reference>
<dbReference type="RefSeq" id="XP_068346594.1">
    <property type="nucleotide sequence ID" value="XM_068513110.1"/>
</dbReference>
<accession>A0A1J4J3Y5</accession>
<keyword evidence="2" id="KW-1185">Reference proteome</keyword>
<comment type="caution">
    <text evidence="1">The sequence shown here is derived from an EMBL/GenBank/DDBJ whole genome shotgun (WGS) entry which is preliminary data.</text>
</comment>
<gene>
    <name evidence="1" type="ORF">TRFO_40279</name>
</gene>
<sequence length="478" mass="53816">MEASDTITLPEFIETTASIRAIAISNNQFDSLIENYCEDILKLSLSSEGGSPGIKAFTLLTKRSMVTSTCLLKHNLFFGYISNILMNVEGTPPFVLSRIAAIYLNIVLSEVEGRNEAVGYLIQFLDFTDNTGVLDMFKEIFSSDANVQWLYQVLFTIKFHAFVLDEFQKDINDDHLAALLEIVHMCALNETLRSTFCTKEFAKILLKIIKNENPNSHPIDHNINSFEINAKSQNSNISNKNKNGLNMNELGPIDSHAQEGNGNKSHLRVLNSLWLAISSVCSTDNLAFMIPILKKSIEIIRNTTKQVHAYHEGILIFLEKVMVLNDKCFGDNNKNLMKSLCRLMVAFPDVTPVQNAIFNLIISALKSDNFRKITIRLFLPLAITMSMNDKRSAASANCAKLVNYLSFLKKSINDINVFLNKSTSYKECNDQFLKDYKTKLLGKYGGKCKNKVNKQASIKLKQTCFPLEISLDKIIVDD</sequence>
<dbReference type="EMBL" id="MLAK01001401">
    <property type="protein sequence ID" value="OHS93457.1"/>
    <property type="molecule type" value="Genomic_DNA"/>
</dbReference>
<evidence type="ECO:0000313" key="2">
    <source>
        <dbReference type="Proteomes" id="UP000179807"/>
    </source>
</evidence>
<dbReference type="Proteomes" id="UP000179807">
    <property type="component" value="Unassembled WGS sequence"/>
</dbReference>
<dbReference type="AlphaFoldDB" id="A0A1J4J3Y5"/>
<organism evidence="1 2">
    <name type="scientific">Tritrichomonas foetus</name>
    <dbReference type="NCBI Taxonomy" id="1144522"/>
    <lineage>
        <taxon>Eukaryota</taxon>
        <taxon>Metamonada</taxon>
        <taxon>Parabasalia</taxon>
        <taxon>Tritrichomonadida</taxon>
        <taxon>Tritrichomonadidae</taxon>
        <taxon>Tritrichomonas</taxon>
    </lineage>
</organism>
<evidence type="ECO:0000313" key="1">
    <source>
        <dbReference type="EMBL" id="OHS93457.1"/>
    </source>
</evidence>
<protein>
    <submittedName>
        <fullName evidence="1">Uncharacterized protein</fullName>
    </submittedName>
</protein>
<dbReference type="VEuPathDB" id="TrichDB:TRFO_40279"/>
<proteinExistence type="predicted"/>